<protein>
    <submittedName>
        <fullName evidence="2">Uncharacterized protein</fullName>
    </submittedName>
</protein>
<evidence type="ECO:0000313" key="2">
    <source>
        <dbReference type="EMBL" id="MCL9812588.1"/>
    </source>
</evidence>
<proteinExistence type="predicted"/>
<evidence type="ECO:0000256" key="1">
    <source>
        <dbReference type="SAM" id="Phobius"/>
    </source>
</evidence>
<keyword evidence="1" id="KW-1133">Transmembrane helix</keyword>
<feature type="transmembrane region" description="Helical" evidence="1">
    <location>
        <begin position="20"/>
        <end position="36"/>
    </location>
</feature>
<feature type="transmembrane region" description="Helical" evidence="1">
    <location>
        <begin position="42"/>
        <end position="59"/>
    </location>
</feature>
<reference evidence="2 3" key="1">
    <citation type="journal article" date="2022" name="Syst. Appl. Microbiol.">
        <title>Natronocalculus amylovorans gen. nov., sp. nov., and Natranaeroarchaeum aerophilus sp. nov., dominant culturable amylolytic natronoarchaea from hypersaline soda lakes in southwestern Siberia.</title>
        <authorList>
            <person name="Sorokin D.Y."/>
            <person name="Elcheninov A.G."/>
            <person name="Khizhniak T.V."/>
            <person name="Koenen M."/>
            <person name="Bale N.J."/>
            <person name="Damste J.S.S."/>
            <person name="Kublanov I.V."/>
        </authorList>
    </citation>
    <scope>NUCLEOTIDE SEQUENCE [LARGE SCALE GENOMIC DNA]</scope>
    <source>
        <strain evidence="2 3">AArc-St1-1</strain>
    </source>
</reference>
<evidence type="ECO:0000313" key="3">
    <source>
        <dbReference type="Proteomes" id="UP001202674"/>
    </source>
</evidence>
<dbReference type="EMBL" id="JAKRVY010000001">
    <property type="protein sequence ID" value="MCL9812588.1"/>
    <property type="molecule type" value="Genomic_DNA"/>
</dbReference>
<accession>A0AAE3FNQ9</accession>
<keyword evidence="3" id="KW-1185">Reference proteome</keyword>
<comment type="caution">
    <text evidence="2">The sequence shown here is derived from an EMBL/GenBank/DDBJ whole genome shotgun (WGS) entry which is preliminary data.</text>
</comment>
<sequence length="72" mass="8494">MVFEKIRRARIEAWRLYDPVNWMIFGITFLFGVFAAVSGEWLGTLVLGWLTIVVIRATVRNDHRWRATDEPE</sequence>
<dbReference type="RefSeq" id="WP_250594419.1">
    <property type="nucleotide sequence ID" value="NZ_JAKRVY010000001.1"/>
</dbReference>
<dbReference type="AlphaFoldDB" id="A0AAE3FNQ9"/>
<keyword evidence="1" id="KW-0472">Membrane</keyword>
<gene>
    <name evidence="2" type="ORF">AArcSt11_02835</name>
</gene>
<dbReference type="Proteomes" id="UP001202674">
    <property type="component" value="Unassembled WGS sequence"/>
</dbReference>
<name>A0AAE3FNQ9_9EURY</name>
<keyword evidence="1" id="KW-0812">Transmembrane</keyword>
<organism evidence="2 3">
    <name type="scientific">Natranaeroarchaeum aerophilus</name>
    <dbReference type="NCBI Taxonomy" id="2917711"/>
    <lineage>
        <taxon>Archaea</taxon>
        <taxon>Methanobacteriati</taxon>
        <taxon>Methanobacteriota</taxon>
        <taxon>Stenosarchaea group</taxon>
        <taxon>Halobacteria</taxon>
        <taxon>Halobacteriales</taxon>
        <taxon>Natronoarchaeaceae</taxon>
        <taxon>Natranaeroarchaeum</taxon>
    </lineage>
</organism>